<dbReference type="Gene3D" id="1.20.140.10">
    <property type="entry name" value="Butyryl-CoA Dehydrogenase, subunit A, domain 3"/>
    <property type="match status" value="1"/>
</dbReference>
<comment type="similarity">
    <text evidence="2 5">Belongs to the acyl-CoA dehydrogenase family.</text>
</comment>
<dbReference type="GO" id="GO:0003995">
    <property type="term" value="F:acyl-CoA dehydrogenase activity"/>
    <property type="evidence" value="ECO:0007669"/>
    <property type="project" value="TreeGrafter"/>
</dbReference>
<evidence type="ECO:0000259" key="7">
    <source>
        <dbReference type="Pfam" id="PF02770"/>
    </source>
</evidence>
<feature type="domain" description="Acyl-CoA oxidase/dehydrogenase middle" evidence="7">
    <location>
        <begin position="139"/>
        <end position="239"/>
    </location>
</feature>
<keyword evidence="3 5" id="KW-0285">Flavoprotein</keyword>
<dbReference type="AlphaFoldDB" id="A0A8H4J3K6"/>
<organism evidence="9 10">
    <name type="scientific">Botryosphaeria dothidea</name>
    <dbReference type="NCBI Taxonomy" id="55169"/>
    <lineage>
        <taxon>Eukaryota</taxon>
        <taxon>Fungi</taxon>
        <taxon>Dikarya</taxon>
        <taxon>Ascomycota</taxon>
        <taxon>Pezizomycotina</taxon>
        <taxon>Dothideomycetes</taxon>
        <taxon>Dothideomycetes incertae sedis</taxon>
        <taxon>Botryosphaeriales</taxon>
        <taxon>Botryosphaeriaceae</taxon>
        <taxon>Botryosphaeria</taxon>
    </lineage>
</organism>
<dbReference type="InterPro" id="IPR006091">
    <property type="entry name" value="Acyl-CoA_Oxase/DH_mid-dom"/>
</dbReference>
<reference evidence="9" key="1">
    <citation type="submission" date="2020-04" db="EMBL/GenBank/DDBJ databases">
        <title>Genome Assembly and Annotation of Botryosphaeria dothidea sdau 11-99, a Latent Pathogen of Apple Fruit Ring Rot in China.</title>
        <authorList>
            <person name="Yu C."/>
            <person name="Diao Y."/>
            <person name="Lu Q."/>
            <person name="Zhao J."/>
            <person name="Cui S."/>
            <person name="Peng C."/>
            <person name="He B."/>
            <person name="Liu H."/>
        </authorList>
    </citation>
    <scope>NUCLEOTIDE SEQUENCE [LARGE SCALE GENOMIC DNA]</scope>
    <source>
        <strain evidence="9">Sdau11-99</strain>
    </source>
</reference>
<comment type="cofactor">
    <cofactor evidence="1 5">
        <name>FAD</name>
        <dbReference type="ChEBI" id="CHEBI:57692"/>
    </cofactor>
</comment>
<feature type="domain" description="Acyl-CoA dehydrogenase/oxidase N-terminal" evidence="8">
    <location>
        <begin position="22"/>
        <end position="135"/>
    </location>
</feature>
<dbReference type="InterPro" id="IPR036250">
    <property type="entry name" value="AcylCo_DH-like_C"/>
</dbReference>
<evidence type="ECO:0000313" key="9">
    <source>
        <dbReference type="EMBL" id="KAF4312435.1"/>
    </source>
</evidence>
<keyword evidence="5" id="KW-0560">Oxidoreductase</keyword>
<dbReference type="PANTHER" id="PTHR43884:SF12">
    <property type="entry name" value="ISOVALERYL-COA DEHYDROGENASE, MITOCHONDRIAL-RELATED"/>
    <property type="match status" value="1"/>
</dbReference>
<comment type="caution">
    <text evidence="9">The sequence shown here is derived from an EMBL/GenBank/DDBJ whole genome shotgun (WGS) entry which is preliminary data.</text>
</comment>
<dbReference type="Gene3D" id="2.40.110.10">
    <property type="entry name" value="Butyryl-CoA Dehydrogenase, subunit A, domain 2"/>
    <property type="match status" value="1"/>
</dbReference>
<dbReference type="Pfam" id="PF00441">
    <property type="entry name" value="Acyl-CoA_dh_1"/>
    <property type="match status" value="1"/>
</dbReference>
<dbReference type="PANTHER" id="PTHR43884">
    <property type="entry name" value="ACYL-COA DEHYDROGENASE"/>
    <property type="match status" value="1"/>
</dbReference>
<dbReference type="Pfam" id="PF02771">
    <property type="entry name" value="Acyl-CoA_dh_N"/>
    <property type="match status" value="1"/>
</dbReference>
<evidence type="ECO:0000313" key="10">
    <source>
        <dbReference type="Proteomes" id="UP000572817"/>
    </source>
</evidence>
<dbReference type="Gene3D" id="1.10.540.10">
    <property type="entry name" value="Acyl-CoA dehydrogenase/oxidase, N-terminal domain"/>
    <property type="match status" value="1"/>
</dbReference>
<dbReference type="InterPro" id="IPR013786">
    <property type="entry name" value="AcylCoA_DH/ox_N"/>
</dbReference>
<proteinExistence type="inferred from homology"/>
<dbReference type="FunFam" id="1.20.140.10:FF:000012">
    <property type="entry name" value="Acyl-CoA dehydrogenase fadE12"/>
    <property type="match status" value="1"/>
</dbReference>
<evidence type="ECO:0000259" key="6">
    <source>
        <dbReference type="Pfam" id="PF00441"/>
    </source>
</evidence>
<keyword evidence="4 5" id="KW-0274">FAD</keyword>
<evidence type="ECO:0008006" key="11">
    <source>
        <dbReference type="Google" id="ProtNLM"/>
    </source>
</evidence>
<gene>
    <name evidence="9" type="ORF">GTA08_BOTSDO11727</name>
</gene>
<keyword evidence="10" id="KW-1185">Reference proteome</keyword>
<accession>A0A8H4J3K6</accession>
<evidence type="ECO:0000256" key="3">
    <source>
        <dbReference type="ARBA" id="ARBA00022630"/>
    </source>
</evidence>
<dbReference type="EMBL" id="WWBZ02000002">
    <property type="protein sequence ID" value="KAF4312435.1"/>
    <property type="molecule type" value="Genomic_DNA"/>
</dbReference>
<protein>
    <recommendedName>
        <fullName evidence="11">Acyl-dehydrogenase protein</fullName>
    </recommendedName>
</protein>
<evidence type="ECO:0000256" key="4">
    <source>
        <dbReference type="ARBA" id="ARBA00022827"/>
    </source>
</evidence>
<dbReference type="InterPro" id="IPR046373">
    <property type="entry name" value="Acyl-CoA_Oxase/DH_mid-dom_sf"/>
</dbReference>
<dbReference type="GO" id="GO:0050660">
    <property type="term" value="F:flavin adenine dinucleotide binding"/>
    <property type="evidence" value="ECO:0007669"/>
    <property type="project" value="InterPro"/>
</dbReference>
<evidence type="ECO:0000256" key="1">
    <source>
        <dbReference type="ARBA" id="ARBA00001974"/>
    </source>
</evidence>
<sequence length="407" mass="44571">MQAKRYINARATEYLPDLPDLTESQRTVREAISKICTKFPDEYWLDCDNNKRWPSEFTAAIAKDDWLGICTPSEYGGSELGLTEAVTMMQTISESGGGFSATSSIHMNIFGLSPVIKYGSEEQKRRFLPPLIEGKDTACFAVTEPNTGLDTLKLQSTATIDPSDNSTYVINGSKTWTSTAQRASKILILVRTAPLSKVTKPSQGLSLFYTPLDRAAVSIAEIPKMGRAAVDTNTLHFSDWRVPAADRIGVEGAGFKHIMHGMNAERILLAGEAIGLGLAALRRAAIYARERVVFGRPIGANQGVQHPLAASWCELEAVRLMVNQAARMYDGGCATGEYANAVKYLAAEAASRACERAVMAHGGMGYAREYHVERYLRECLVPRIAPVSREMCLNYVGERVLGLPKSY</sequence>
<dbReference type="SUPFAM" id="SSF47203">
    <property type="entry name" value="Acyl-CoA dehydrogenase C-terminal domain-like"/>
    <property type="match status" value="1"/>
</dbReference>
<dbReference type="InterPro" id="IPR009075">
    <property type="entry name" value="AcylCo_DH/oxidase_C"/>
</dbReference>
<evidence type="ECO:0000256" key="5">
    <source>
        <dbReference type="RuleBase" id="RU362125"/>
    </source>
</evidence>
<dbReference type="OrthoDB" id="435240at2759"/>
<dbReference type="Proteomes" id="UP000572817">
    <property type="component" value="Unassembled WGS sequence"/>
</dbReference>
<feature type="domain" description="Acyl-CoA dehydrogenase/oxidase C-terminal" evidence="6">
    <location>
        <begin position="252"/>
        <end position="400"/>
    </location>
</feature>
<dbReference type="Pfam" id="PF02770">
    <property type="entry name" value="Acyl-CoA_dh_M"/>
    <property type="match status" value="1"/>
</dbReference>
<dbReference type="InterPro" id="IPR037069">
    <property type="entry name" value="AcylCoA_DH/ox_N_sf"/>
</dbReference>
<evidence type="ECO:0000256" key="2">
    <source>
        <dbReference type="ARBA" id="ARBA00009347"/>
    </source>
</evidence>
<name>A0A8H4J3K6_9PEZI</name>
<dbReference type="SUPFAM" id="SSF56645">
    <property type="entry name" value="Acyl-CoA dehydrogenase NM domain-like"/>
    <property type="match status" value="1"/>
</dbReference>
<dbReference type="InterPro" id="IPR009100">
    <property type="entry name" value="AcylCoA_DH/oxidase_NM_dom_sf"/>
</dbReference>
<dbReference type="CDD" id="cd00567">
    <property type="entry name" value="ACAD"/>
    <property type="match status" value="1"/>
</dbReference>
<evidence type="ECO:0000259" key="8">
    <source>
        <dbReference type="Pfam" id="PF02771"/>
    </source>
</evidence>